<comment type="cofactor">
    <cofactor evidence="1">
        <name>Zn(2+)</name>
        <dbReference type="ChEBI" id="CHEBI:29105"/>
    </cofactor>
</comment>
<keyword evidence="4 9" id="KW-0732">Signal</keyword>
<evidence type="ECO:0000259" key="13">
    <source>
        <dbReference type="Pfam" id="PF07504"/>
    </source>
</evidence>
<dbReference type="InterPro" id="IPR001570">
    <property type="entry name" value="Peptidase_M4_C_domain"/>
</dbReference>
<evidence type="ECO:0000256" key="8">
    <source>
        <dbReference type="ARBA" id="ARBA00023145"/>
    </source>
</evidence>
<feature type="domain" description="Peptidase M4" evidence="10">
    <location>
        <begin position="206"/>
        <end position="331"/>
    </location>
</feature>
<dbReference type="SUPFAM" id="SSF55486">
    <property type="entry name" value="Metalloproteases ('zincins'), catalytic domain"/>
    <property type="match status" value="1"/>
</dbReference>
<dbReference type="Pfam" id="PF02868">
    <property type="entry name" value="Peptidase_M4_C"/>
    <property type="match status" value="1"/>
</dbReference>
<evidence type="ECO:0008006" key="16">
    <source>
        <dbReference type="Google" id="ProtNLM"/>
    </source>
</evidence>
<keyword evidence="5" id="KW-0378">Hydrolase</keyword>
<dbReference type="InterPro" id="IPR025711">
    <property type="entry name" value="PepSY"/>
</dbReference>
<dbReference type="EMBL" id="BAAANY010000008">
    <property type="protein sequence ID" value="GAA1671954.1"/>
    <property type="molecule type" value="Genomic_DNA"/>
</dbReference>
<dbReference type="PANTHER" id="PTHR33794:SF1">
    <property type="entry name" value="BACILLOLYSIN"/>
    <property type="match status" value="1"/>
</dbReference>
<accession>A0ABN2GIR9</accession>
<dbReference type="Gene3D" id="1.10.390.10">
    <property type="entry name" value="Neutral Protease Domain 2"/>
    <property type="match status" value="1"/>
</dbReference>
<dbReference type="Proteomes" id="UP001500618">
    <property type="component" value="Unassembled WGS sequence"/>
</dbReference>
<dbReference type="InterPro" id="IPR050728">
    <property type="entry name" value="Zinc_Metalloprotease_M4"/>
</dbReference>
<name>A0ABN2GIR9_9ACTN</name>
<feature type="signal peptide" evidence="9">
    <location>
        <begin position="1"/>
        <end position="30"/>
    </location>
</feature>
<dbReference type="InterPro" id="IPR027268">
    <property type="entry name" value="Peptidase_M4/M1_CTD_sf"/>
</dbReference>
<evidence type="ECO:0000259" key="11">
    <source>
        <dbReference type="Pfam" id="PF02868"/>
    </source>
</evidence>
<evidence type="ECO:0000313" key="14">
    <source>
        <dbReference type="EMBL" id="GAA1671954.1"/>
    </source>
</evidence>
<keyword evidence="2" id="KW-0645">Protease</keyword>
<keyword evidence="7" id="KW-0482">Metalloprotease</keyword>
<sequence>MKAKRAVVITAACFLAVSAVSTAPATSAAAATPDGLAANAAAAVVAAHNPALHASADDQFVAHPVISSGNLKYVPYDRTYKGMPVYGGDFVVATDAVGHVLATTTAQDQTINLPSVTPAVSAERARAIARDEAAKSGTVASVTTPTLITYALGSPRLAWTADTTGQDSDGPSKLSVYVDALTGRVLSTQQHVLHGDGQGAWNGPNPLHIDTTHSGSTYKMTDPNHPTETCQDAANNTTFSGPDDSWGNGNATSKETGCVDATFVIQTENKMLSQWLGRNSFNGSGGGWPVRIGLNDENAYYDGSEVQVGHNTANQWISSLDVVGHEHGHGVDDHTPGGISGRGTQEFVADVFGASTEWFANESSSFDAPDFLVGERINLVGSGPIRNMYNPSALGDPNCYSSSIPNTEVHAAAGPGNHWFYLLAEGNNPTNGQPTSPTCNNSSVTGIGIQNAAKVFYNAMLIKTTGSSYLKYRTWTLTAAKNLTPGNCATYNSVKAAWNAVSVPAQSADPTC</sequence>
<reference evidence="14 15" key="1">
    <citation type="journal article" date="2019" name="Int. J. Syst. Evol. Microbiol.">
        <title>The Global Catalogue of Microorganisms (GCM) 10K type strain sequencing project: providing services to taxonomists for standard genome sequencing and annotation.</title>
        <authorList>
            <consortium name="The Broad Institute Genomics Platform"/>
            <consortium name="The Broad Institute Genome Sequencing Center for Infectious Disease"/>
            <person name="Wu L."/>
            <person name="Ma J."/>
        </authorList>
    </citation>
    <scope>NUCLEOTIDE SEQUENCE [LARGE SCALE GENOMIC DNA]</scope>
    <source>
        <strain evidence="14 15">JCM 14718</strain>
    </source>
</reference>
<dbReference type="RefSeq" id="WP_344309463.1">
    <property type="nucleotide sequence ID" value="NZ_BAAANY010000008.1"/>
</dbReference>
<keyword evidence="15" id="KW-1185">Reference proteome</keyword>
<dbReference type="InterPro" id="IPR011096">
    <property type="entry name" value="FTP_domain"/>
</dbReference>
<evidence type="ECO:0000256" key="2">
    <source>
        <dbReference type="ARBA" id="ARBA00022670"/>
    </source>
</evidence>
<feature type="domain" description="FTP" evidence="13">
    <location>
        <begin position="72"/>
        <end position="101"/>
    </location>
</feature>
<comment type="caution">
    <text evidence="14">The sequence shown here is derived from an EMBL/GenBank/DDBJ whole genome shotgun (WGS) entry which is preliminary data.</text>
</comment>
<dbReference type="CDD" id="cd09597">
    <property type="entry name" value="M4_TLP"/>
    <property type="match status" value="1"/>
</dbReference>
<dbReference type="InterPro" id="IPR013856">
    <property type="entry name" value="Peptidase_M4_domain"/>
</dbReference>
<keyword evidence="8" id="KW-0865">Zymogen</keyword>
<protein>
    <recommendedName>
        <fullName evidence="16">Zn-dependent metalloprotease</fullName>
    </recommendedName>
</protein>
<evidence type="ECO:0000256" key="5">
    <source>
        <dbReference type="ARBA" id="ARBA00022801"/>
    </source>
</evidence>
<dbReference type="Gene3D" id="3.10.450.490">
    <property type="match status" value="1"/>
</dbReference>
<evidence type="ECO:0000256" key="3">
    <source>
        <dbReference type="ARBA" id="ARBA00022723"/>
    </source>
</evidence>
<evidence type="ECO:0000256" key="9">
    <source>
        <dbReference type="SAM" id="SignalP"/>
    </source>
</evidence>
<evidence type="ECO:0000256" key="4">
    <source>
        <dbReference type="ARBA" id="ARBA00022729"/>
    </source>
</evidence>
<evidence type="ECO:0000259" key="10">
    <source>
        <dbReference type="Pfam" id="PF01447"/>
    </source>
</evidence>
<keyword evidence="3" id="KW-0479">Metal-binding</keyword>
<feature type="domain" description="Peptidase M4 C-terminal" evidence="11">
    <location>
        <begin position="345"/>
        <end position="503"/>
    </location>
</feature>
<dbReference type="PANTHER" id="PTHR33794">
    <property type="entry name" value="BACILLOLYSIN"/>
    <property type="match status" value="1"/>
</dbReference>
<dbReference type="Pfam" id="PF07504">
    <property type="entry name" value="FTP"/>
    <property type="match status" value="1"/>
</dbReference>
<evidence type="ECO:0000313" key="15">
    <source>
        <dbReference type="Proteomes" id="UP001500618"/>
    </source>
</evidence>
<keyword evidence="6" id="KW-0862">Zinc</keyword>
<evidence type="ECO:0000256" key="6">
    <source>
        <dbReference type="ARBA" id="ARBA00022833"/>
    </source>
</evidence>
<dbReference type="Pfam" id="PF03413">
    <property type="entry name" value="PepSY"/>
    <property type="match status" value="1"/>
</dbReference>
<evidence type="ECO:0000256" key="7">
    <source>
        <dbReference type="ARBA" id="ARBA00023049"/>
    </source>
</evidence>
<feature type="chain" id="PRO_5045391563" description="Zn-dependent metalloprotease" evidence="9">
    <location>
        <begin position="31"/>
        <end position="512"/>
    </location>
</feature>
<feature type="domain" description="PepSY" evidence="12">
    <location>
        <begin position="120"/>
        <end position="188"/>
    </location>
</feature>
<proteinExistence type="predicted"/>
<evidence type="ECO:0000256" key="1">
    <source>
        <dbReference type="ARBA" id="ARBA00001947"/>
    </source>
</evidence>
<gene>
    <name evidence="14" type="ORF">GCM10009765_21680</name>
</gene>
<dbReference type="Pfam" id="PF01447">
    <property type="entry name" value="Peptidase_M4"/>
    <property type="match status" value="1"/>
</dbReference>
<organism evidence="14 15">
    <name type="scientific">Fodinicola feengrottensis</name>
    <dbReference type="NCBI Taxonomy" id="435914"/>
    <lineage>
        <taxon>Bacteria</taxon>
        <taxon>Bacillati</taxon>
        <taxon>Actinomycetota</taxon>
        <taxon>Actinomycetes</taxon>
        <taxon>Mycobacteriales</taxon>
        <taxon>Fodinicola</taxon>
    </lineage>
</organism>
<evidence type="ECO:0000259" key="12">
    <source>
        <dbReference type="Pfam" id="PF03413"/>
    </source>
</evidence>
<dbReference type="Gene3D" id="3.10.170.10">
    <property type="match status" value="1"/>
</dbReference>